<feature type="repeat" description="Solcar" evidence="6">
    <location>
        <begin position="141"/>
        <end position="252"/>
    </location>
</feature>
<reference evidence="9 10" key="1">
    <citation type="submission" date="2018-05" db="EMBL/GenBank/DDBJ databases">
        <title>Draft genome sequence of Scytalidium lignicola DSM 105466, a ubiquitous saprotrophic fungus.</title>
        <authorList>
            <person name="Buettner E."/>
            <person name="Gebauer A.M."/>
            <person name="Hofrichter M."/>
            <person name="Liers C."/>
            <person name="Kellner H."/>
        </authorList>
    </citation>
    <scope>NUCLEOTIDE SEQUENCE [LARGE SCALE GENOMIC DNA]</scope>
    <source>
        <strain evidence="9 10">DSM 105466</strain>
    </source>
</reference>
<dbReference type="PANTHER" id="PTHR38113">
    <property type="match status" value="1"/>
</dbReference>
<dbReference type="Pfam" id="PF00153">
    <property type="entry name" value="Mito_carr"/>
    <property type="match status" value="3"/>
</dbReference>
<feature type="non-terminal residue" evidence="9">
    <location>
        <position position="1228"/>
    </location>
</feature>
<dbReference type="SUPFAM" id="SSF103506">
    <property type="entry name" value="Mitochondrial carrier"/>
    <property type="match status" value="1"/>
</dbReference>
<feature type="region of interest" description="Disordered" evidence="7">
    <location>
        <begin position="616"/>
        <end position="702"/>
    </location>
</feature>
<dbReference type="EMBL" id="NCSJ02000289">
    <property type="protein sequence ID" value="RFU26043.1"/>
    <property type="molecule type" value="Genomic_DNA"/>
</dbReference>
<evidence type="ECO:0000313" key="9">
    <source>
        <dbReference type="EMBL" id="RFU26043.1"/>
    </source>
</evidence>
<feature type="compositionally biased region" description="Polar residues" evidence="7">
    <location>
        <begin position="675"/>
        <end position="686"/>
    </location>
</feature>
<dbReference type="GO" id="GO:0016020">
    <property type="term" value="C:membrane"/>
    <property type="evidence" value="ECO:0007669"/>
    <property type="project" value="UniProtKB-SubCell"/>
</dbReference>
<keyword evidence="3" id="KW-0999">Mitochondrion inner membrane</keyword>
<protein>
    <recommendedName>
        <fullName evidence="8">DUF2293 domain-containing protein</fullName>
    </recommendedName>
</protein>
<dbReference type="InterPro" id="IPR023395">
    <property type="entry name" value="MCP_dom_sf"/>
</dbReference>
<accession>A0A3E2GZ77</accession>
<feature type="domain" description="DUF2293" evidence="8">
    <location>
        <begin position="507"/>
        <end position="595"/>
    </location>
</feature>
<keyword evidence="3" id="KW-0496">Mitochondrion</keyword>
<proteinExistence type="predicted"/>
<evidence type="ECO:0000256" key="7">
    <source>
        <dbReference type="SAM" id="MobiDB-lite"/>
    </source>
</evidence>
<keyword evidence="5 6" id="KW-0472">Membrane</keyword>
<gene>
    <name evidence="9" type="ORF">B7463_g10293</name>
</gene>
<dbReference type="PROSITE" id="PS50920">
    <property type="entry name" value="SOLCAR"/>
    <property type="match status" value="2"/>
</dbReference>
<feature type="region of interest" description="Disordered" evidence="7">
    <location>
        <begin position="1"/>
        <end position="23"/>
    </location>
</feature>
<dbReference type="PANTHER" id="PTHR38113:SF1">
    <property type="entry name" value="DUF2293 DOMAIN-CONTAINING PROTEIN"/>
    <property type="match status" value="1"/>
</dbReference>
<evidence type="ECO:0000256" key="4">
    <source>
        <dbReference type="ARBA" id="ARBA00022989"/>
    </source>
</evidence>
<name>A0A3E2GZ77_SCYLI</name>
<feature type="compositionally biased region" description="Low complexity" evidence="7">
    <location>
        <begin position="651"/>
        <end position="663"/>
    </location>
</feature>
<dbReference type="STRING" id="5539.A0A3E2GZ77"/>
<dbReference type="OrthoDB" id="2382881at2759"/>
<feature type="repeat" description="Solcar" evidence="6">
    <location>
        <begin position="32"/>
        <end position="114"/>
    </location>
</feature>
<evidence type="ECO:0000259" key="8">
    <source>
        <dbReference type="Pfam" id="PF10056"/>
    </source>
</evidence>
<dbReference type="Pfam" id="PF10056">
    <property type="entry name" value="DUF2293"/>
    <property type="match status" value="1"/>
</dbReference>
<dbReference type="Proteomes" id="UP000258309">
    <property type="component" value="Unassembled WGS sequence"/>
</dbReference>
<keyword evidence="4" id="KW-1133">Transmembrane helix</keyword>
<evidence type="ECO:0000256" key="1">
    <source>
        <dbReference type="ARBA" id="ARBA00004141"/>
    </source>
</evidence>
<dbReference type="InterPro" id="IPR018108">
    <property type="entry name" value="MCP_transmembrane"/>
</dbReference>
<comment type="subcellular location">
    <subcellularLocation>
        <location evidence="1">Membrane</location>
        <topology evidence="1">Multi-pass membrane protein</topology>
    </subcellularLocation>
</comment>
<evidence type="ECO:0000256" key="3">
    <source>
        <dbReference type="ARBA" id="ARBA00022792"/>
    </source>
</evidence>
<dbReference type="InterPro" id="IPR018744">
    <property type="entry name" value="DUF2293"/>
</dbReference>
<feature type="compositionally biased region" description="Polar residues" evidence="7">
    <location>
        <begin position="641"/>
        <end position="650"/>
    </location>
</feature>
<dbReference type="AlphaFoldDB" id="A0A3E2GZ77"/>
<evidence type="ECO:0000256" key="5">
    <source>
        <dbReference type="ARBA" id="ARBA00023136"/>
    </source>
</evidence>
<sequence length="1228" mass="138853">MPATPNQQDAIQNSPSLNAGGSSSRDAQKIWIKRYRTEIAASMSSVLSTFVAFPLDSVKTRMQTYRYNNFTDCVRHTYQTEKFRGFFRGVTAPLASITIVRTISFSVYQRSKYRYAAWMKQNFGIDPLVHVNTQGTYPNLSTVACFGAAGATAGSFITLVACPFELTKLSAQVSVLMAERSSSSISEPLVKSGPAAEQISASYQNKGTLETAKNIIKNRGLLGLYSGFKLHLLRDTLGTAIYFMTYESSKQLLTTYRGDQSRTHPLAVVIAGGLCGVASWALIYPIDSAKSIYQRNCLTHRKGETVKAAPKIQFGNKRMYRGLGVSMGRKAAAASAAATISARRSAKREHRKQEKKKITAHMWAAPAPPGLVAKLDVPRIKSKYHSYFEFAENTEKKKKLECQVTDNATPPPGFEYVPIGNPELTKACKELSREQDAMIFIVSGSKETNSRISDHVFRTGYHFRSTIVEKARKIIGEAIDTENAKSWGYIEPIPESQEEINKQADAAIRDLFPRIPNTDRQLIIQHAFQKGALFHGEATVGLQPDIPLWRRVQLAVVAHIRHNHTRYDKLLRETSWMNARKVVEPVCLDVLVKWRGDEETGRDQLDEILREVVVITDSEDNETSSEEDTSEEDDEDGEFSLDQSTSTSQHRLQQPLGRPQPQMRRNRDAVVADSVMQNSHISSQDRSNIKPDQPRKDKRAQRGFKRYQAAWEQAVSRQQKHSASSITQPFEPSNDSTTISAHRHQIRESPSLEAVRHAPSTMNVRPLHSSYYDRNVRRFDEHHPVARLKPYYPEHRLAQAIPIRRNEVNIHPLTEHHVQYRDETTHSGTTPYMIRDQERPHSAVFRRPSPRHGLQDMLVPSIESPAISSAPALPPRRADSPKEPYIRYEHPVMPPRRQVFQTRRESPSPQVIVISDDSPKVKRQRLLYEDDTGHFKPVQNFNSNSSFIGVHHEVPSKSSMSLMETQAQRQAFPPSSNQGLFHDSQTSMSTSFVPMQDSRYHHSGSGVMPRHLDQIDGAEHNFGLSPKGEAPPRRGQSYQRVISNDHEHLYSPSTDNANLRVIERGEMPRRGQFDFQLSEHTARPISPAFPVSSRVSRSHEMRTGPAVADQTFIHRFSQSRLGSTVPEAREDSFIVLPQKSHRNFVQHVDPRSYVEQSTRLSTALDPHSSSGQPWDIVQRPHDSLQTVYPGRLHMEAPPRILREQPLNTPQEGPVYVRPTPRRQVIVLD</sequence>
<organism evidence="9 10">
    <name type="scientific">Scytalidium lignicola</name>
    <name type="common">Hyphomycete</name>
    <dbReference type="NCBI Taxonomy" id="5539"/>
    <lineage>
        <taxon>Eukaryota</taxon>
        <taxon>Fungi</taxon>
        <taxon>Dikarya</taxon>
        <taxon>Ascomycota</taxon>
        <taxon>Pezizomycotina</taxon>
        <taxon>Leotiomycetes</taxon>
        <taxon>Leotiomycetes incertae sedis</taxon>
        <taxon>Scytalidium</taxon>
    </lineage>
</organism>
<feature type="compositionally biased region" description="Acidic residues" evidence="7">
    <location>
        <begin position="617"/>
        <end position="639"/>
    </location>
</feature>
<feature type="non-terminal residue" evidence="9">
    <location>
        <position position="1"/>
    </location>
</feature>
<dbReference type="Gene3D" id="1.50.40.10">
    <property type="entry name" value="Mitochondrial carrier domain"/>
    <property type="match status" value="1"/>
</dbReference>
<keyword evidence="10" id="KW-1185">Reference proteome</keyword>
<evidence type="ECO:0000256" key="2">
    <source>
        <dbReference type="ARBA" id="ARBA00022692"/>
    </source>
</evidence>
<evidence type="ECO:0000256" key="6">
    <source>
        <dbReference type="PROSITE-ProRule" id="PRU00282"/>
    </source>
</evidence>
<keyword evidence="2 6" id="KW-0812">Transmembrane</keyword>
<comment type="caution">
    <text evidence="9">The sequence shown here is derived from an EMBL/GenBank/DDBJ whole genome shotgun (WGS) entry which is preliminary data.</text>
</comment>
<evidence type="ECO:0000313" key="10">
    <source>
        <dbReference type="Proteomes" id="UP000258309"/>
    </source>
</evidence>